<reference evidence="2" key="2">
    <citation type="submission" date="2010-05" db="EMBL/GenBank/DDBJ databases">
        <title>The Genome Sequence of Magnaporthe poae strain ATCC 64411.</title>
        <authorList>
            <consortium name="The Broad Institute Genome Sequencing Platform"/>
            <consortium name="Broad Institute Genome Sequencing Center for Infectious Disease"/>
            <person name="Ma L.-J."/>
            <person name="Dead R."/>
            <person name="Young S."/>
            <person name="Zeng Q."/>
            <person name="Koehrsen M."/>
            <person name="Alvarado L."/>
            <person name="Berlin A."/>
            <person name="Chapman S.B."/>
            <person name="Chen Z."/>
            <person name="Freedman E."/>
            <person name="Gellesch M."/>
            <person name="Goldberg J."/>
            <person name="Griggs A."/>
            <person name="Gujja S."/>
            <person name="Heilman E.R."/>
            <person name="Heiman D."/>
            <person name="Hepburn T."/>
            <person name="Howarth C."/>
            <person name="Jen D."/>
            <person name="Larson L."/>
            <person name="Mehta T."/>
            <person name="Neiman D."/>
            <person name="Pearson M."/>
            <person name="Roberts A."/>
            <person name="Saif S."/>
            <person name="Shea T."/>
            <person name="Shenoy N."/>
            <person name="Sisk P."/>
            <person name="Stolte C."/>
            <person name="Sykes S."/>
            <person name="Walk T."/>
            <person name="White J."/>
            <person name="Yandava C."/>
            <person name="Haas B."/>
            <person name="Nusbaum C."/>
            <person name="Birren B."/>
        </authorList>
    </citation>
    <scope>NUCLEOTIDE SEQUENCE</scope>
    <source>
        <strain evidence="2">ATCC 64411</strain>
    </source>
</reference>
<dbReference type="Proteomes" id="UP000011715">
    <property type="component" value="Unassembled WGS sequence"/>
</dbReference>
<dbReference type="EMBL" id="ADBL01000086">
    <property type="status" value="NOT_ANNOTATED_CDS"/>
    <property type="molecule type" value="Genomic_DNA"/>
</dbReference>
<evidence type="ECO:0000313" key="3">
    <source>
        <dbReference type="EnsemblFungi" id="MAPG_00380T0"/>
    </source>
</evidence>
<feature type="region of interest" description="Disordered" evidence="1">
    <location>
        <begin position="1"/>
        <end position="56"/>
    </location>
</feature>
<evidence type="ECO:0000256" key="1">
    <source>
        <dbReference type="SAM" id="MobiDB-lite"/>
    </source>
</evidence>
<feature type="compositionally biased region" description="Basic and acidic residues" evidence="1">
    <location>
        <begin position="40"/>
        <end position="49"/>
    </location>
</feature>
<reference evidence="2" key="3">
    <citation type="submission" date="2011-03" db="EMBL/GenBank/DDBJ databases">
        <title>Annotation of Magnaporthe poae ATCC 64411.</title>
        <authorList>
            <person name="Ma L.-J."/>
            <person name="Dead R."/>
            <person name="Young S.K."/>
            <person name="Zeng Q."/>
            <person name="Gargeya S."/>
            <person name="Fitzgerald M."/>
            <person name="Haas B."/>
            <person name="Abouelleil A."/>
            <person name="Alvarado L."/>
            <person name="Arachchi H.M."/>
            <person name="Berlin A."/>
            <person name="Brown A."/>
            <person name="Chapman S.B."/>
            <person name="Chen Z."/>
            <person name="Dunbar C."/>
            <person name="Freedman E."/>
            <person name="Gearin G."/>
            <person name="Gellesch M."/>
            <person name="Goldberg J."/>
            <person name="Griggs A."/>
            <person name="Gujja S."/>
            <person name="Heiman D."/>
            <person name="Howarth C."/>
            <person name="Larson L."/>
            <person name="Lui A."/>
            <person name="MacDonald P.J.P."/>
            <person name="Mehta T."/>
            <person name="Montmayeur A."/>
            <person name="Murphy C."/>
            <person name="Neiman D."/>
            <person name="Pearson M."/>
            <person name="Priest M."/>
            <person name="Roberts A."/>
            <person name="Saif S."/>
            <person name="Shea T."/>
            <person name="Shenoy N."/>
            <person name="Sisk P."/>
            <person name="Stolte C."/>
            <person name="Sykes S."/>
            <person name="Yandava C."/>
            <person name="Wortman J."/>
            <person name="Nusbaum C."/>
            <person name="Birren B."/>
        </authorList>
    </citation>
    <scope>NUCLEOTIDE SEQUENCE</scope>
    <source>
        <strain evidence="2">ATCC 64411</strain>
    </source>
</reference>
<feature type="compositionally biased region" description="Basic and acidic residues" evidence="1">
    <location>
        <begin position="1"/>
        <end position="10"/>
    </location>
</feature>
<reference evidence="3" key="4">
    <citation type="journal article" date="2015" name="G3 (Bethesda)">
        <title>Genome sequences of three phytopathogenic species of the Magnaporthaceae family of fungi.</title>
        <authorList>
            <person name="Okagaki L.H."/>
            <person name="Nunes C.C."/>
            <person name="Sailsbery J."/>
            <person name="Clay B."/>
            <person name="Brown D."/>
            <person name="John T."/>
            <person name="Oh Y."/>
            <person name="Young N."/>
            <person name="Fitzgerald M."/>
            <person name="Haas B.J."/>
            <person name="Zeng Q."/>
            <person name="Young S."/>
            <person name="Adiconis X."/>
            <person name="Fan L."/>
            <person name="Levin J.Z."/>
            <person name="Mitchell T.K."/>
            <person name="Okubara P.A."/>
            <person name="Farman M.L."/>
            <person name="Kohn L.M."/>
            <person name="Birren B."/>
            <person name="Ma L.-J."/>
            <person name="Dean R.A."/>
        </authorList>
    </citation>
    <scope>NUCLEOTIDE SEQUENCE</scope>
    <source>
        <strain evidence="3">ATCC 64411 / 73-15</strain>
    </source>
</reference>
<evidence type="ECO:0000313" key="4">
    <source>
        <dbReference type="Proteomes" id="UP000011715"/>
    </source>
</evidence>
<accession>A0A0C4DKV0</accession>
<gene>
    <name evidence="2" type="ORF">MAPG_00380</name>
</gene>
<proteinExistence type="predicted"/>
<protein>
    <submittedName>
        <fullName evidence="2 3">Uncharacterized protein</fullName>
    </submittedName>
</protein>
<dbReference type="VEuPathDB" id="FungiDB:MAPG_00380"/>
<dbReference type="EMBL" id="GL876966">
    <property type="protein sequence ID" value="KLU81289.1"/>
    <property type="molecule type" value="Genomic_DNA"/>
</dbReference>
<organism evidence="3 4">
    <name type="scientific">Magnaporthiopsis poae (strain ATCC 64411 / 73-15)</name>
    <name type="common">Kentucky bluegrass fungus</name>
    <name type="synonym">Magnaporthe poae</name>
    <dbReference type="NCBI Taxonomy" id="644358"/>
    <lineage>
        <taxon>Eukaryota</taxon>
        <taxon>Fungi</taxon>
        <taxon>Dikarya</taxon>
        <taxon>Ascomycota</taxon>
        <taxon>Pezizomycotina</taxon>
        <taxon>Sordariomycetes</taxon>
        <taxon>Sordariomycetidae</taxon>
        <taxon>Magnaporthales</taxon>
        <taxon>Magnaporthaceae</taxon>
        <taxon>Magnaporthiopsis</taxon>
    </lineage>
</organism>
<reference evidence="4" key="1">
    <citation type="submission" date="2010-05" db="EMBL/GenBank/DDBJ databases">
        <title>The genome sequence of Magnaporthe poae strain ATCC 64411.</title>
        <authorList>
            <person name="Ma L.-J."/>
            <person name="Dead R."/>
            <person name="Young S."/>
            <person name="Zeng Q."/>
            <person name="Koehrsen M."/>
            <person name="Alvarado L."/>
            <person name="Berlin A."/>
            <person name="Chapman S.B."/>
            <person name="Chen Z."/>
            <person name="Freedman E."/>
            <person name="Gellesch M."/>
            <person name="Goldberg J."/>
            <person name="Griggs A."/>
            <person name="Gujja S."/>
            <person name="Heilman E.R."/>
            <person name="Heiman D."/>
            <person name="Hepburn T."/>
            <person name="Howarth C."/>
            <person name="Jen D."/>
            <person name="Larson L."/>
            <person name="Mehta T."/>
            <person name="Neiman D."/>
            <person name="Pearson M."/>
            <person name="Roberts A."/>
            <person name="Saif S."/>
            <person name="Shea T."/>
            <person name="Shenoy N."/>
            <person name="Sisk P."/>
            <person name="Stolte C."/>
            <person name="Sykes S."/>
            <person name="Walk T."/>
            <person name="White J."/>
            <person name="Yandava C."/>
            <person name="Haas B."/>
            <person name="Nusbaum C."/>
            <person name="Birren B."/>
        </authorList>
    </citation>
    <scope>NUCLEOTIDE SEQUENCE [LARGE SCALE GENOMIC DNA]</scope>
    <source>
        <strain evidence="4">ATCC 64411 / 73-15</strain>
    </source>
</reference>
<name>A0A0C4DKV0_MAGP6</name>
<dbReference type="AlphaFoldDB" id="A0A0C4DKV0"/>
<keyword evidence="4" id="KW-1185">Reference proteome</keyword>
<evidence type="ECO:0000313" key="2">
    <source>
        <dbReference type="EMBL" id="KLU81289.1"/>
    </source>
</evidence>
<dbReference type="EnsemblFungi" id="MAPG_00380T0">
    <property type="protein sequence ID" value="MAPG_00380T0"/>
    <property type="gene ID" value="MAPG_00380"/>
</dbReference>
<sequence>MARKEKKGEGLSKPQCRMMLPRFGPGAAQSKGLAMGSRTDGLRAKEGGKERRRPVGSGLVDGVQMWRKAGRLGWAGGLLGLKKGASDASVLCCGRRGLAEVEVRVDVAKGLIATVCQPDVRDREAEHVTSFGFLESDQAWVAALPAAAHEKGTHSTAGRFSPADCENLTDRVLVE</sequence>
<reference evidence="3" key="5">
    <citation type="submission" date="2015-06" db="UniProtKB">
        <authorList>
            <consortium name="EnsemblFungi"/>
        </authorList>
    </citation>
    <scope>IDENTIFICATION</scope>
    <source>
        <strain evidence="3">ATCC 64411</strain>
    </source>
</reference>